<comment type="caution">
    <text evidence="3">The sequence shown here is derived from an EMBL/GenBank/DDBJ whole genome shotgun (WGS) entry which is preliminary data.</text>
</comment>
<dbReference type="RefSeq" id="WP_127780337.1">
    <property type="nucleotide sequence ID" value="NZ_SADD01000005.1"/>
</dbReference>
<feature type="region of interest" description="Disordered" evidence="1">
    <location>
        <begin position="50"/>
        <end position="83"/>
    </location>
</feature>
<gene>
    <name evidence="3" type="ORF">EA187_11445</name>
</gene>
<evidence type="ECO:0000313" key="3">
    <source>
        <dbReference type="EMBL" id="RVU44154.1"/>
    </source>
</evidence>
<proteinExistence type="predicted"/>
<name>A0ABY0CST2_9DELT</name>
<evidence type="ECO:0000313" key="4">
    <source>
        <dbReference type="Proteomes" id="UP000282926"/>
    </source>
</evidence>
<evidence type="ECO:0000256" key="2">
    <source>
        <dbReference type="SAM" id="SignalP"/>
    </source>
</evidence>
<evidence type="ECO:0000256" key="1">
    <source>
        <dbReference type="SAM" id="MobiDB-lite"/>
    </source>
</evidence>
<dbReference type="EMBL" id="SADD01000005">
    <property type="protein sequence ID" value="RVU44154.1"/>
    <property type="molecule type" value="Genomic_DNA"/>
</dbReference>
<dbReference type="Proteomes" id="UP000282926">
    <property type="component" value="Unassembled WGS sequence"/>
</dbReference>
<accession>A0ABY0CST2</accession>
<reference evidence="3 4" key="1">
    <citation type="submission" date="2019-01" db="EMBL/GenBank/DDBJ databases">
        <title>Lujinxingia litoralis gen. nov., sp. nov. and Lujinxingia sediminis gen. nov., sp. nov., new members in the order Bradymonadales, isolated from coastal sediment.</title>
        <authorList>
            <person name="Li C.-M."/>
        </authorList>
    </citation>
    <scope>NUCLEOTIDE SEQUENCE [LARGE SCALE GENOMIC DNA]</scope>
    <source>
        <strain evidence="3 4">SEH01</strain>
    </source>
</reference>
<organism evidence="3 4">
    <name type="scientific">Lujinxingia sediminis</name>
    <dbReference type="NCBI Taxonomy" id="2480984"/>
    <lineage>
        <taxon>Bacteria</taxon>
        <taxon>Deltaproteobacteria</taxon>
        <taxon>Bradymonadales</taxon>
        <taxon>Lujinxingiaceae</taxon>
        <taxon>Lujinxingia</taxon>
    </lineage>
</organism>
<protein>
    <submittedName>
        <fullName evidence="3">Uncharacterized protein</fullName>
    </submittedName>
</protein>
<sequence length="361" mass="39658">MSKGCASFLTCGVFLLAFGAGVSAEEPARLTEEHQFDAICAYSSPQMSAMAEGSGEAGRSPDAMSSGHVSVEPGELGSAGAERRCPDEAHTRYYEARRDVVHRLYELDIYGVDESSLGYDRVSGLLSVSGFRYHPVVGAGDTLRFRNECVLYFEVGEDQVEDVMTRAAMGEVFLRVEVLLAAHDDYEQTFCGEGEDGQRVVTSDLLRAALVDASEGVLATYRTEFGHQWYLQQSALAGAGKEPAERAAPQVEVSDLMWWSGETPLDDATLKQEEATWRGRVERAVYPCYVRALAENRSLQGAVVLRMSLPGSDEGARVLLDTLQRPTLQRCIRDRISELAARDDLPAQADALKVTVLMRRR</sequence>
<feature type="signal peptide" evidence="2">
    <location>
        <begin position="1"/>
        <end position="24"/>
    </location>
</feature>
<keyword evidence="4" id="KW-1185">Reference proteome</keyword>
<feature type="chain" id="PRO_5045187914" evidence="2">
    <location>
        <begin position="25"/>
        <end position="361"/>
    </location>
</feature>
<keyword evidence="2" id="KW-0732">Signal</keyword>